<comment type="caution">
    <text evidence="1">The sequence shown here is derived from an EMBL/GenBank/DDBJ whole genome shotgun (WGS) entry which is preliminary data.</text>
</comment>
<reference evidence="1" key="1">
    <citation type="journal article" date="2019" name="Sci. Rep.">
        <title>Draft genome of Tanacetum cinerariifolium, the natural source of mosquito coil.</title>
        <authorList>
            <person name="Yamashiro T."/>
            <person name="Shiraishi A."/>
            <person name="Satake H."/>
            <person name="Nakayama K."/>
        </authorList>
    </citation>
    <scope>NUCLEOTIDE SEQUENCE</scope>
</reference>
<evidence type="ECO:0008006" key="2">
    <source>
        <dbReference type="Google" id="ProtNLM"/>
    </source>
</evidence>
<evidence type="ECO:0000313" key="1">
    <source>
        <dbReference type="EMBL" id="GFA55494.1"/>
    </source>
</evidence>
<sequence length="163" mass="18337">MTTLGMDGVLENGPWMIRNVPIILKKWSSSCNLLKEKLNYVLFGVKLHDGYFDSQRKRRMMSLLLLLERLFMVFMNSKVGSKKTAMSSPFDALNSVESDNIIGSNGGILTNADDEMLLIRLGSLLMGWMRTNKSDVEHVYDETTCFMDPKSGGGAGGKRLYER</sequence>
<proteinExistence type="predicted"/>
<dbReference type="AlphaFoldDB" id="A0A699JSG8"/>
<accession>A0A699JSG8</accession>
<dbReference type="EMBL" id="BKCJ010444691">
    <property type="protein sequence ID" value="GFA55494.1"/>
    <property type="molecule type" value="Genomic_DNA"/>
</dbReference>
<protein>
    <recommendedName>
        <fullName evidence="2">DUF4283 domain-containing protein</fullName>
    </recommendedName>
</protein>
<organism evidence="1">
    <name type="scientific">Tanacetum cinerariifolium</name>
    <name type="common">Dalmatian daisy</name>
    <name type="synonym">Chrysanthemum cinerariifolium</name>
    <dbReference type="NCBI Taxonomy" id="118510"/>
    <lineage>
        <taxon>Eukaryota</taxon>
        <taxon>Viridiplantae</taxon>
        <taxon>Streptophyta</taxon>
        <taxon>Embryophyta</taxon>
        <taxon>Tracheophyta</taxon>
        <taxon>Spermatophyta</taxon>
        <taxon>Magnoliopsida</taxon>
        <taxon>eudicotyledons</taxon>
        <taxon>Gunneridae</taxon>
        <taxon>Pentapetalae</taxon>
        <taxon>asterids</taxon>
        <taxon>campanulids</taxon>
        <taxon>Asterales</taxon>
        <taxon>Asteraceae</taxon>
        <taxon>Asteroideae</taxon>
        <taxon>Anthemideae</taxon>
        <taxon>Anthemidinae</taxon>
        <taxon>Tanacetum</taxon>
    </lineage>
</organism>
<gene>
    <name evidence="1" type="ORF">Tci_627466</name>
</gene>
<name>A0A699JSG8_TANCI</name>